<keyword evidence="4" id="KW-1185">Reference proteome</keyword>
<name>A0AA40ZU22_9BACT</name>
<dbReference type="NCBIfam" id="NF033644">
    <property type="entry name" value="antiterm_UpxY"/>
    <property type="match status" value="1"/>
</dbReference>
<evidence type="ECO:0000313" key="4">
    <source>
        <dbReference type="Proteomes" id="UP000698924"/>
    </source>
</evidence>
<comment type="caution">
    <text evidence="3">The sequence shown here is derived from an EMBL/GenBank/DDBJ whole genome shotgun (WGS) entry which is preliminary data.</text>
</comment>
<evidence type="ECO:0000259" key="2">
    <source>
        <dbReference type="Pfam" id="PF02357"/>
    </source>
</evidence>
<keyword evidence="1" id="KW-0804">Transcription</keyword>
<dbReference type="Pfam" id="PF02357">
    <property type="entry name" value="NusG"/>
    <property type="match status" value="1"/>
</dbReference>
<dbReference type="GO" id="GO:0006354">
    <property type="term" value="P:DNA-templated transcription elongation"/>
    <property type="evidence" value="ECO:0007669"/>
    <property type="project" value="InterPro"/>
</dbReference>
<accession>A0AA40ZU22</accession>
<evidence type="ECO:0000313" key="3">
    <source>
        <dbReference type="EMBL" id="MBM6857742.1"/>
    </source>
</evidence>
<dbReference type="AlphaFoldDB" id="A0AA40ZU22"/>
<dbReference type="InterPro" id="IPR006645">
    <property type="entry name" value="NGN-like_dom"/>
</dbReference>
<protein>
    <submittedName>
        <fullName evidence="3">UpxY family transcription antiterminator</fullName>
    </submittedName>
</protein>
<evidence type="ECO:0000256" key="1">
    <source>
        <dbReference type="ARBA" id="ARBA00023163"/>
    </source>
</evidence>
<dbReference type="Gene3D" id="3.30.70.940">
    <property type="entry name" value="NusG, N-terminal domain"/>
    <property type="match status" value="1"/>
</dbReference>
<reference evidence="3 4" key="1">
    <citation type="journal article" date="2021" name="Sci. Rep.">
        <title>The distribution of antibiotic resistance genes in chicken gut microbiota commensals.</title>
        <authorList>
            <person name="Juricova H."/>
            <person name="Matiasovicova J."/>
            <person name="Kubasova T."/>
            <person name="Cejkova D."/>
            <person name="Rychlik I."/>
        </authorList>
    </citation>
    <scope>NUCLEOTIDE SEQUENCE [LARGE SCALE GENOMIC DNA]</scope>
    <source>
        <strain evidence="3 4">An421</strain>
    </source>
</reference>
<organism evidence="3 4">
    <name type="scientific">Caecibacteroides pullorum</name>
    <dbReference type="NCBI Taxonomy" id="2725562"/>
    <lineage>
        <taxon>Bacteria</taxon>
        <taxon>Pseudomonadati</taxon>
        <taxon>Bacteroidota</taxon>
        <taxon>Bacteroidia</taxon>
        <taxon>Bacteroidales</taxon>
        <taxon>Bacteroidaceae</taxon>
        <taxon>Caecibacteroides</taxon>
    </lineage>
</organism>
<proteinExistence type="predicted"/>
<dbReference type="RefSeq" id="WP_204971923.1">
    <property type="nucleotide sequence ID" value="NZ_JAAZTS010000012.1"/>
</dbReference>
<feature type="domain" description="NusG-like N-terminal" evidence="2">
    <location>
        <begin position="10"/>
        <end position="107"/>
    </location>
</feature>
<dbReference type="SUPFAM" id="SSF82679">
    <property type="entry name" value="N-utilization substance G protein NusG, N-terminal domain"/>
    <property type="match status" value="1"/>
</dbReference>
<dbReference type="CDD" id="cd09895">
    <property type="entry name" value="NGN_SP_UpxY"/>
    <property type="match status" value="1"/>
</dbReference>
<gene>
    <name evidence="3" type="ORF">H6D15_09050</name>
</gene>
<dbReference type="EMBL" id="JACJMO010000011">
    <property type="protein sequence ID" value="MBM6857742.1"/>
    <property type="molecule type" value="Genomic_DNA"/>
</dbReference>
<sequence length="182" mass="20631">MISSKEEKIQWYVMRDLKRPNSLLPAYKELGEKGIEIFTPMQWHVTLCQGKRMRQQRPFIPDLLFAHASRAMLDPLVEAIPTLQYRYRRGGAYREGMVVPDDEMNRFIHAVTGTPTPRYLLPSELTPASIGAEVTIIGGPMDGYTGRLLKIRGARSPQLLVEIPNLLAAAIKVSPEYVRIVQ</sequence>
<dbReference type="Proteomes" id="UP000698924">
    <property type="component" value="Unassembled WGS sequence"/>
</dbReference>
<dbReference type="InterPro" id="IPR036735">
    <property type="entry name" value="NGN_dom_sf"/>
</dbReference>